<feature type="domain" description="PARP alpha-helical" evidence="18">
    <location>
        <begin position="217"/>
        <end position="343"/>
    </location>
</feature>
<reference evidence="20 21" key="1">
    <citation type="journal article" date="2020" name="Genomics">
        <title>Complete, high-quality genomes from long-read metagenomic sequencing of two wolf lichen thalli reveals enigmatic genome architecture.</title>
        <authorList>
            <person name="McKenzie S.K."/>
            <person name="Walston R.F."/>
            <person name="Allen J.L."/>
        </authorList>
    </citation>
    <scope>NUCLEOTIDE SEQUENCE [LARGE SCALE GENOMIC DNA]</scope>
    <source>
        <strain evidence="20">WasteWater2</strain>
    </source>
</reference>
<feature type="domain" description="PARP catalytic" evidence="17">
    <location>
        <begin position="357"/>
        <end position="602"/>
    </location>
</feature>
<keyword evidence="9" id="KW-0862">Zinc</keyword>
<dbReference type="PANTHER" id="PTHR10459">
    <property type="entry name" value="DNA LIGASE"/>
    <property type="match status" value="1"/>
</dbReference>
<keyword evidence="11" id="KW-0238">DNA-binding</keyword>
<evidence type="ECO:0000256" key="2">
    <source>
        <dbReference type="ARBA" id="ARBA00022676"/>
    </source>
</evidence>
<dbReference type="PROSITE" id="PS51059">
    <property type="entry name" value="PARP_CATALYTIC"/>
    <property type="match status" value="1"/>
</dbReference>
<evidence type="ECO:0000256" key="12">
    <source>
        <dbReference type="ARBA" id="ARBA00023242"/>
    </source>
</evidence>
<dbReference type="GO" id="GO:0006302">
    <property type="term" value="P:double-strand break repair"/>
    <property type="evidence" value="ECO:0007669"/>
    <property type="project" value="TreeGrafter"/>
</dbReference>
<dbReference type="SUPFAM" id="SSF142921">
    <property type="entry name" value="WGR domain-like"/>
    <property type="match status" value="1"/>
</dbReference>
<dbReference type="InterPro" id="IPR012317">
    <property type="entry name" value="Poly(ADP-ribose)pol_cat_dom"/>
</dbReference>
<keyword evidence="5" id="KW-0479">Metal-binding</keyword>
<evidence type="ECO:0000259" key="17">
    <source>
        <dbReference type="PROSITE" id="PS51059"/>
    </source>
</evidence>
<dbReference type="PROSITE" id="PS51977">
    <property type="entry name" value="WGR"/>
    <property type="match status" value="1"/>
</dbReference>
<evidence type="ECO:0000256" key="6">
    <source>
        <dbReference type="ARBA" id="ARBA00022737"/>
    </source>
</evidence>
<evidence type="ECO:0000256" key="5">
    <source>
        <dbReference type="ARBA" id="ARBA00022723"/>
    </source>
</evidence>
<dbReference type="Gene3D" id="1.20.142.10">
    <property type="entry name" value="Poly(ADP-ribose) polymerase, regulatory domain"/>
    <property type="match status" value="1"/>
</dbReference>
<comment type="subcellular location">
    <subcellularLocation>
        <location evidence="1">Nucleus</location>
    </subcellularLocation>
</comment>
<dbReference type="EMBL" id="JACCJC010000061">
    <property type="protein sequence ID" value="KAF6231064.1"/>
    <property type="molecule type" value="Genomic_DNA"/>
</dbReference>
<evidence type="ECO:0000256" key="13">
    <source>
        <dbReference type="ARBA" id="ARBA00024347"/>
    </source>
</evidence>
<evidence type="ECO:0000256" key="4">
    <source>
        <dbReference type="ARBA" id="ARBA00022695"/>
    </source>
</evidence>
<keyword evidence="8" id="KW-0863">Zinc-finger</keyword>
<dbReference type="InterPro" id="IPR008893">
    <property type="entry name" value="WGR_domain"/>
</dbReference>
<feature type="compositionally biased region" description="Basic and acidic residues" evidence="16">
    <location>
        <begin position="1"/>
        <end position="17"/>
    </location>
</feature>
<feature type="region of interest" description="Disordered" evidence="16">
    <location>
        <begin position="193"/>
        <end position="213"/>
    </location>
</feature>
<keyword evidence="3 15" id="KW-0808">Transferase</keyword>
<evidence type="ECO:0000256" key="10">
    <source>
        <dbReference type="ARBA" id="ARBA00023027"/>
    </source>
</evidence>
<evidence type="ECO:0000256" key="3">
    <source>
        <dbReference type="ARBA" id="ARBA00022679"/>
    </source>
</evidence>
<dbReference type="CDD" id="cd01437">
    <property type="entry name" value="parp_like"/>
    <property type="match status" value="1"/>
</dbReference>
<dbReference type="GO" id="GO:0003950">
    <property type="term" value="F:NAD+ poly-ADP-ribosyltransferase activity"/>
    <property type="evidence" value="ECO:0007669"/>
    <property type="project" value="UniProtKB-UniRule"/>
</dbReference>
<evidence type="ECO:0000256" key="8">
    <source>
        <dbReference type="ARBA" id="ARBA00022771"/>
    </source>
</evidence>
<evidence type="ECO:0000259" key="19">
    <source>
        <dbReference type="PROSITE" id="PS51977"/>
    </source>
</evidence>
<evidence type="ECO:0000256" key="11">
    <source>
        <dbReference type="ARBA" id="ARBA00023125"/>
    </source>
</evidence>
<organism evidence="20 21">
    <name type="scientific">Letharia columbiana</name>
    <dbReference type="NCBI Taxonomy" id="112416"/>
    <lineage>
        <taxon>Eukaryota</taxon>
        <taxon>Fungi</taxon>
        <taxon>Dikarya</taxon>
        <taxon>Ascomycota</taxon>
        <taxon>Pezizomycotina</taxon>
        <taxon>Lecanoromycetes</taxon>
        <taxon>OSLEUM clade</taxon>
        <taxon>Lecanoromycetidae</taxon>
        <taxon>Lecanorales</taxon>
        <taxon>Lecanorineae</taxon>
        <taxon>Parmeliaceae</taxon>
        <taxon>Letharia</taxon>
    </lineage>
</organism>
<dbReference type="GO" id="GO:0005730">
    <property type="term" value="C:nucleolus"/>
    <property type="evidence" value="ECO:0007669"/>
    <property type="project" value="TreeGrafter"/>
</dbReference>
<evidence type="ECO:0000256" key="16">
    <source>
        <dbReference type="SAM" id="MobiDB-lite"/>
    </source>
</evidence>
<proteinExistence type="inferred from homology"/>
<feature type="domain" description="WGR" evidence="19">
    <location>
        <begin position="86"/>
        <end position="184"/>
    </location>
</feature>
<dbReference type="SMART" id="SM00773">
    <property type="entry name" value="WGR"/>
    <property type="match status" value="1"/>
</dbReference>
<dbReference type="EC" id="2.4.2.-" evidence="15"/>
<evidence type="ECO:0000256" key="14">
    <source>
        <dbReference type="ARBA" id="ARBA00033987"/>
    </source>
</evidence>
<name>A0A8H6FM56_9LECA</name>
<evidence type="ECO:0000256" key="9">
    <source>
        <dbReference type="ARBA" id="ARBA00022833"/>
    </source>
</evidence>
<evidence type="ECO:0000313" key="21">
    <source>
        <dbReference type="Proteomes" id="UP000578531"/>
    </source>
</evidence>
<evidence type="ECO:0000313" key="20">
    <source>
        <dbReference type="EMBL" id="KAF6231064.1"/>
    </source>
</evidence>
<dbReference type="Gene3D" id="2.20.140.10">
    <property type="entry name" value="WGR domain"/>
    <property type="match status" value="1"/>
</dbReference>
<evidence type="ECO:0000259" key="18">
    <source>
        <dbReference type="PROSITE" id="PS51060"/>
    </source>
</evidence>
<feature type="compositionally biased region" description="Polar residues" evidence="16">
    <location>
        <begin position="44"/>
        <end position="56"/>
    </location>
</feature>
<dbReference type="Pfam" id="PF00644">
    <property type="entry name" value="PARP"/>
    <property type="match status" value="1"/>
</dbReference>
<dbReference type="GO" id="GO:0008270">
    <property type="term" value="F:zinc ion binding"/>
    <property type="evidence" value="ECO:0007669"/>
    <property type="project" value="UniProtKB-KW"/>
</dbReference>
<dbReference type="InterPro" id="IPR050800">
    <property type="entry name" value="ARTD/PARP"/>
</dbReference>
<keyword evidence="12" id="KW-0539">Nucleus</keyword>
<dbReference type="GeneID" id="59292410"/>
<dbReference type="SUPFAM" id="SSF47587">
    <property type="entry name" value="Domain of poly(ADP-ribose) polymerase"/>
    <property type="match status" value="1"/>
</dbReference>
<keyword evidence="10 15" id="KW-0520">NAD</keyword>
<comment type="similarity">
    <text evidence="13">Belongs to the ARTD/PARP family.</text>
</comment>
<gene>
    <name evidence="20" type="ORF">HO173_010764</name>
</gene>
<dbReference type="PANTHER" id="PTHR10459:SF60">
    <property type="entry name" value="POLY [ADP-RIBOSE] POLYMERASE 2"/>
    <property type="match status" value="1"/>
</dbReference>
<dbReference type="GO" id="GO:0070212">
    <property type="term" value="P:protein poly-ADP-ribosylation"/>
    <property type="evidence" value="ECO:0007669"/>
    <property type="project" value="TreeGrafter"/>
</dbReference>
<protein>
    <recommendedName>
        <fullName evidence="15">Poly [ADP-ribose] polymerase</fullName>
        <shortName evidence="15">PARP</shortName>
        <ecNumber evidence="15">2.4.2.-</ecNumber>
    </recommendedName>
</protein>
<comment type="catalytic activity">
    <reaction evidence="14">
        <text>NAD(+) + (ADP-D-ribosyl)n-acceptor = nicotinamide + (ADP-D-ribosyl)n+1-acceptor + H(+).</text>
        <dbReference type="EC" id="2.4.2.30"/>
    </reaction>
</comment>
<evidence type="ECO:0000256" key="1">
    <source>
        <dbReference type="ARBA" id="ARBA00004123"/>
    </source>
</evidence>
<evidence type="ECO:0000256" key="7">
    <source>
        <dbReference type="ARBA" id="ARBA00022765"/>
    </source>
</evidence>
<dbReference type="Gene3D" id="3.90.228.10">
    <property type="match status" value="1"/>
</dbReference>
<accession>A0A8H6FM56</accession>
<dbReference type="InterPro" id="IPR036616">
    <property type="entry name" value="Poly(ADP-ribose)pol_reg_dom_sf"/>
</dbReference>
<dbReference type="OrthoDB" id="2017365at2759"/>
<keyword evidence="2 15" id="KW-0328">Glycosyltransferase</keyword>
<dbReference type="RefSeq" id="XP_037160497.1">
    <property type="nucleotide sequence ID" value="XM_037312649.1"/>
</dbReference>
<dbReference type="GO" id="GO:0016779">
    <property type="term" value="F:nucleotidyltransferase activity"/>
    <property type="evidence" value="ECO:0007669"/>
    <property type="project" value="UniProtKB-KW"/>
</dbReference>
<dbReference type="GO" id="GO:1990404">
    <property type="term" value="F:NAD+-protein mono-ADP-ribosyltransferase activity"/>
    <property type="evidence" value="ECO:0007669"/>
    <property type="project" value="TreeGrafter"/>
</dbReference>
<comment type="caution">
    <text evidence="20">The sequence shown here is derived from an EMBL/GenBank/DDBJ whole genome shotgun (WGS) entry which is preliminary data.</text>
</comment>
<dbReference type="GO" id="GO:0003677">
    <property type="term" value="F:DNA binding"/>
    <property type="evidence" value="ECO:0007669"/>
    <property type="project" value="UniProtKB-KW"/>
</dbReference>
<dbReference type="SUPFAM" id="SSF56399">
    <property type="entry name" value="ADP-ribosylation"/>
    <property type="match status" value="1"/>
</dbReference>
<evidence type="ECO:0000256" key="15">
    <source>
        <dbReference type="RuleBase" id="RU362114"/>
    </source>
</evidence>
<dbReference type="FunFam" id="2.20.140.10:FF:000001">
    <property type="entry name" value="Poly [ADP-ribose] polymerase"/>
    <property type="match status" value="1"/>
</dbReference>
<keyword evidence="4" id="KW-0548">Nucleotidyltransferase</keyword>
<keyword evidence="21" id="KW-1185">Reference proteome</keyword>
<dbReference type="Pfam" id="PF02877">
    <property type="entry name" value="PARP_reg"/>
    <property type="match status" value="1"/>
</dbReference>
<keyword evidence="6" id="KW-0677">Repeat</keyword>
<dbReference type="AlphaFoldDB" id="A0A8H6FM56"/>
<dbReference type="PROSITE" id="PS51060">
    <property type="entry name" value="PARP_ALPHA_HD"/>
    <property type="match status" value="1"/>
</dbReference>
<sequence length="604" mass="67755">MKRSRKADGGHTEAERKKPPKRARGKKAESLAPSTSGEEIVKSNDATSPDHTTASKQLKKPGKTTRAPVDETCWFSAKSKGIAKDCYEVYVDDDGLNYDASLNLSSIDGNNNKFYYIQLLCRTDTDQSKFAVWTHWGRIGEAGQNNLDVNMSLETAFVLFKSKFKDKTGLKWENRSEQPKAKKYTMIEKSYGNETDDEAGDQAQQSNESPQKIALPDCTLNEELQELVRFLFDAGIMKKSMASQKYNFNKLPLGKLSKSTIEKGYLALRELGDVILNPKLAQEKHETSLATAFNDLSSQYYTIIPHDFGRNRPTPINSEAQLKAEMDLVETLGNMQISNEILKDTEYPKDPQGNAIHPLDAQMRSLGLREAIPVDRKSVEFGHLESYLNHAKDGYCLSSDTAIQNIYRISRSEEIDRWIAGGYDAEAMKTKLVKDHRRLLWHGSRGCNFGGILSQGLRIAPPEAPANGKAFGKGIYLADRACKSAAYCDPWTSGQTGLLLLCETQLGDPAYVRRDHEYNAADSMRKKGLISTKMAENPANEPLKWMDAGVANSELNGTLMPDHEVKLPSARGNPNEYIVYDVAQIKIRYVFMLKWKDSRQWGIY</sequence>
<feature type="region of interest" description="Disordered" evidence="16">
    <location>
        <begin position="1"/>
        <end position="66"/>
    </location>
</feature>
<dbReference type="Proteomes" id="UP000578531">
    <property type="component" value="Unassembled WGS sequence"/>
</dbReference>
<dbReference type="Pfam" id="PF05406">
    <property type="entry name" value="WGR"/>
    <property type="match status" value="1"/>
</dbReference>
<dbReference type="InterPro" id="IPR004102">
    <property type="entry name" value="Poly(ADP-ribose)pol_reg_dom"/>
</dbReference>
<dbReference type="InterPro" id="IPR036930">
    <property type="entry name" value="WGR_dom_sf"/>
</dbReference>
<keyword evidence="7" id="KW-0013">ADP-ribosylation</keyword>
<dbReference type="FunFam" id="1.20.142.10:FF:000002">
    <property type="entry name" value="Poly [ADP-ribose] polymerase"/>
    <property type="match status" value="1"/>
</dbReference>